<dbReference type="InterPro" id="IPR012867">
    <property type="entry name" value="DUF1648"/>
</dbReference>
<reference evidence="3" key="1">
    <citation type="submission" date="2023-07" db="EMBL/GenBank/DDBJ databases">
        <title>Genomic Encyclopedia of Type Strains, Phase IV (KMG-IV): sequencing the most valuable type-strain genomes for metagenomic binning, comparative biology and taxonomic classification.</title>
        <authorList>
            <person name="Goeker M."/>
        </authorList>
    </citation>
    <scope>NUCLEOTIDE SEQUENCE</scope>
    <source>
        <strain evidence="3">DSM 23947</strain>
    </source>
</reference>
<keyword evidence="4" id="KW-1185">Reference proteome</keyword>
<accession>A0AAJ1T377</accession>
<feature type="domain" description="DUF1648" evidence="2">
    <location>
        <begin position="30"/>
        <end position="73"/>
    </location>
</feature>
<feature type="transmembrane region" description="Helical" evidence="1">
    <location>
        <begin position="118"/>
        <end position="137"/>
    </location>
</feature>
<organism evidence="3 4">
    <name type="scientific">Oikeobacillus pervagus</name>
    <dbReference type="NCBI Taxonomy" id="1325931"/>
    <lineage>
        <taxon>Bacteria</taxon>
        <taxon>Bacillati</taxon>
        <taxon>Bacillota</taxon>
        <taxon>Bacilli</taxon>
        <taxon>Bacillales</taxon>
        <taxon>Bacillaceae</taxon>
        <taxon>Oikeobacillus</taxon>
    </lineage>
</organism>
<dbReference type="AlphaFoldDB" id="A0AAJ1T377"/>
<keyword evidence="1" id="KW-0812">Transmembrane</keyword>
<feature type="transmembrane region" description="Helical" evidence="1">
    <location>
        <begin position="143"/>
        <end position="162"/>
    </location>
</feature>
<dbReference type="RefSeq" id="WP_307256437.1">
    <property type="nucleotide sequence ID" value="NZ_JAUSUC010000007.1"/>
</dbReference>
<dbReference type="EMBL" id="JAUSUC010000007">
    <property type="protein sequence ID" value="MDQ0214446.1"/>
    <property type="molecule type" value="Genomic_DNA"/>
</dbReference>
<keyword evidence="1" id="KW-0472">Membrane</keyword>
<comment type="caution">
    <text evidence="3">The sequence shown here is derived from an EMBL/GenBank/DDBJ whole genome shotgun (WGS) entry which is preliminary data.</text>
</comment>
<evidence type="ECO:0000313" key="4">
    <source>
        <dbReference type="Proteomes" id="UP001237207"/>
    </source>
</evidence>
<gene>
    <name evidence="3" type="ORF">J2S13_000842</name>
</gene>
<feature type="transmembrane region" description="Helical" evidence="1">
    <location>
        <begin position="20"/>
        <end position="43"/>
    </location>
</feature>
<dbReference type="Proteomes" id="UP001237207">
    <property type="component" value="Unassembled WGS sequence"/>
</dbReference>
<keyword evidence="1" id="KW-1133">Transmembrane helix</keyword>
<evidence type="ECO:0000259" key="2">
    <source>
        <dbReference type="Pfam" id="PF07853"/>
    </source>
</evidence>
<evidence type="ECO:0000256" key="1">
    <source>
        <dbReference type="SAM" id="Phobius"/>
    </source>
</evidence>
<evidence type="ECO:0000313" key="3">
    <source>
        <dbReference type="EMBL" id="MDQ0214446.1"/>
    </source>
</evidence>
<proteinExistence type="predicted"/>
<dbReference type="Pfam" id="PF07853">
    <property type="entry name" value="DUF1648"/>
    <property type="match status" value="1"/>
</dbReference>
<protein>
    <submittedName>
        <fullName evidence="3">Membrane protein</fullName>
    </submittedName>
</protein>
<name>A0AAJ1T377_9BACI</name>
<sequence>MSNSWKRPKLIIPKTKGEWVWDIVGFFFYFGSIIFLISVWNILPEKVPAHYNAAGEVDRWGSKWELIILPSVGLCTLLFMQVFEKFPEVHNYPKRFNESNAEQFYLHSRKMLNQLKNICLIIFALILFESVTIALGWSGGFGIWFIPIVILGTGIPIILGIVKQRKIK</sequence>